<keyword evidence="1" id="KW-1133">Transmembrane helix</keyword>
<evidence type="ECO:0000256" key="1">
    <source>
        <dbReference type="SAM" id="Phobius"/>
    </source>
</evidence>
<dbReference type="Pfam" id="PF18153">
    <property type="entry name" value="Cap15_CD_rec"/>
    <property type="match status" value="1"/>
</dbReference>
<dbReference type="Proteomes" id="UP000011560">
    <property type="component" value="Unassembled WGS sequence"/>
</dbReference>
<dbReference type="InterPro" id="IPR041208">
    <property type="entry name" value="Cap15"/>
</dbReference>
<feature type="transmembrane region" description="Helical" evidence="1">
    <location>
        <begin position="39"/>
        <end position="59"/>
    </location>
</feature>
<name>M0BQJ0_9EURY</name>
<keyword evidence="1" id="KW-0812">Transmembrane</keyword>
<reference evidence="3 4" key="1">
    <citation type="journal article" date="2014" name="PLoS Genet.">
        <title>Phylogenetically driven sequencing of extremely halophilic archaea reveals strategies for static and dynamic osmo-response.</title>
        <authorList>
            <person name="Becker E.A."/>
            <person name="Seitzer P.M."/>
            <person name="Tritt A."/>
            <person name="Larsen D."/>
            <person name="Krusor M."/>
            <person name="Yao A.I."/>
            <person name="Wu D."/>
            <person name="Madern D."/>
            <person name="Eisen J.A."/>
            <person name="Darling A.E."/>
            <person name="Facciotti M.T."/>
        </authorList>
    </citation>
    <scope>NUCLEOTIDE SEQUENCE [LARGE SCALE GENOMIC DNA]</scope>
    <source>
        <strain evidence="3 4">JCM 14624</strain>
    </source>
</reference>
<organism evidence="3 4">
    <name type="scientific">Halovivax asiaticus JCM 14624</name>
    <dbReference type="NCBI Taxonomy" id="1227490"/>
    <lineage>
        <taxon>Archaea</taxon>
        <taxon>Methanobacteriati</taxon>
        <taxon>Methanobacteriota</taxon>
        <taxon>Stenosarchaea group</taxon>
        <taxon>Halobacteria</taxon>
        <taxon>Halobacteriales</taxon>
        <taxon>Natrialbaceae</taxon>
        <taxon>Halovivax</taxon>
    </lineage>
</organism>
<keyword evidence="1" id="KW-0472">Membrane</keyword>
<dbReference type="AlphaFoldDB" id="M0BQJ0"/>
<evidence type="ECO:0000313" key="4">
    <source>
        <dbReference type="Proteomes" id="UP000011560"/>
    </source>
</evidence>
<dbReference type="RefSeq" id="WP_007698466.1">
    <property type="nucleotide sequence ID" value="NZ_AOIQ01000008.1"/>
</dbReference>
<evidence type="ECO:0000313" key="3">
    <source>
        <dbReference type="EMBL" id="ELZ12628.1"/>
    </source>
</evidence>
<evidence type="ECO:0000259" key="2">
    <source>
        <dbReference type="Pfam" id="PF18153"/>
    </source>
</evidence>
<proteinExistence type="predicted"/>
<sequence length="207" mass="23516">MHSYSTDNDRWKIYLYLGAIAFAASLGSGWIVQRLLGKYEIAMGSLSFAFTSLVVYRLFATRIWNWEIIRKAGLVAVPDFNGKWKGHLYTSYEDAEPSRTAEIEHEGLTPMEATVTISQTWDEILVYLEGPDSPSESEGATILVEGQWPTLTYNYDNPGRPHHDEINSHYGTTMLDYNPEEDSFSGIYYTGPDRGNTGRLELKRVEK</sequence>
<dbReference type="EMBL" id="AOIQ01000008">
    <property type="protein sequence ID" value="ELZ12628.1"/>
    <property type="molecule type" value="Genomic_DNA"/>
</dbReference>
<protein>
    <recommendedName>
        <fullName evidence="2">CD-NTase-associated protein 15 domain-containing protein</fullName>
    </recommendedName>
</protein>
<feature type="domain" description="CD-NTase-associated protein 15" evidence="2">
    <location>
        <begin position="76"/>
        <end position="204"/>
    </location>
</feature>
<feature type="transmembrane region" description="Helical" evidence="1">
    <location>
        <begin position="13"/>
        <end position="32"/>
    </location>
</feature>
<keyword evidence="4" id="KW-1185">Reference proteome</keyword>
<accession>M0BQJ0</accession>
<gene>
    <name evidence="3" type="ORF">C479_04507</name>
</gene>
<comment type="caution">
    <text evidence="3">The sequence shown here is derived from an EMBL/GenBank/DDBJ whole genome shotgun (WGS) entry which is preliminary data.</text>
</comment>